<dbReference type="GO" id="GO:0050361">
    <property type="term" value="F:tryptophan 2-monooxygenase activity"/>
    <property type="evidence" value="ECO:0007669"/>
    <property type="project" value="UniProtKB-EC"/>
</dbReference>
<comment type="caution">
    <text evidence="8">The sequence shown here is derived from an EMBL/GenBank/DDBJ whole genome shotgun (WGS) entry which is preliminary data.</text>
</comment>
<dbReference type="SUPFAM" id="SSF51905">
    <property type="entry name" value="FAD/NAD(P)-binding domain"/>
    <property type="match status" value="1"/>
</dbReference>
<protein>
    <recommendedName>
        <fullName evidence="4">Tryptophan 2-monooxygenase</fullName>
        <ecNumber evidence="3">1.13.12.3</ecNumber>
    </recommendedName>
</protein>
<comment type="similarity">
    <text evidence="2">Belongs to the tryptophan 2-monooxygenase family.</text>
</comment>
<evidence type="ECO:0000256" key="6">
    <source>
        <dbReference type="ARBA" id="ARBA00047321"/>
    </source>
</evidence>
<comment type="pathway">
    <text evidence="1">Plant hormone metabolism; auxin biosynthesis.</text>
</comment>
<comment type="catalytic activity">
    <reaction evidence="6">
        <text>L-tryptophan + O2 = indole-3-acetamide + CO2 + H2O</text>
        <dbReference type="Rhea" id="RHEA:16165"/>
        <dbReference type="ChEBI" id="CHEBI:15377"/>
        <dbReference type="ChEBI" id="CHEBI:15379"/>
        <dbReference type="ChEBI" id="CHEBI:16031"/>
        <dbReference type="ChEBI" id="CHEBI:16526"/>
        <dbReference type="ChEBI" id="CHEBI:57912"/>
        <dbReference type="EC" id="1.13.12.3"/>
    </reaction>
</comment>
<name>A3VBR9_9RHOB</name>
<evidence type="ECO:0000313" key="8">
    <source>
        <dbReference type="EMBL" id="EAQ14402.1"/>
    </source>
</evidence>
<dbReference type="HOGENOM" id="CLU_004498_10_3_5"/>
<gene>
    <name evidence="8" type="ORF">RB2654_17071</name>
</gene>
<proteinExistence type="inferred from homology"/>
<reference evidence="8 9" key="1">
    <citation type="journal article" date="2010" name="J. Bacteriol.">
        <title>Genome sequences of Pelagibaca bermudensis HTCC2601T and Maritimibacter alkaliphilus HTCC2654T, the type strains of two marine Roseobacter genera.</title>
        <authorList>
            <person name="Thrash J.C."/>
            <person name="Cho J.C."/>
            <person name="Ferriera S."/>
            <person name="Johnson J."/>
            <person name="Vergin K.L."/>
            <person name="Giovannoni S.J."/>
        </authorList>
    </citation>
    <scope>NUCLEOTIDE SEQUENCE [LARGE SCALE GENOMIC DNA]</scope>
    <source>
        <strain evidence="8 9">HTCC2654</strain>
    </source>
</reference>
<dbReference type="EC" id="1.13.12.3" evidence="3"/>
<dbReference type="Gene3D" id="3.90.660.10">
    <property type="match status" value="1"/>
</dbReference>
<dbReference type="SUPFAM" id="SSF54373">
    <property type="entry name" value="FAD-linked reductases, C-terminal domain"/>
    <property type="match status" value="1"/>
</dbReference>
<dbReference type="InterPro" id="IPR036188">
    <property type="entry name" value="FAD/NAD-bd_sf"/>
</dbReference>
<dbReference type="eggNOG" id="COG1231">
    <property type="taxonomic scope" value="Bacteria"/>
</dbReference>
<dbReference type="InterPro" id="IPR050281">
    <property type="entry name" value="Flavin_monoamine_oxidase"/>
</dbReference>
<dbReference type="PANTHER" id="PTHR10742">
    <property type="entry name" value="FLAVIN MONOAMINE OXIDASE"/>
    <property type="match status" value="1"/>
</dbReference>
<dbReference type="PANTHER" id="PTHR10742:SF410">
    <property type="entry name" value="LYSINE-SPECIFIC HISTONE DEMETHYLASE 2"/>
    <property type="match status" value="1"/>
</dbReference>
<keyword evidence="5" id="KW-0073">Auxin biosynthesis</keyword>
<evidence type="ECO:0000256" key="3">
    <source>
        <dbReference type="ARBA" id="ARBA00012535"/>
    </source>
</evidence>
<evidence type="ECO:0000256" key="1">
    <source>
        <dbReference type="ARBA" id="ARBA00004814"/>
    </source>
</evidence>
<evidence type="ECO:0000256" key="5">
    <source>
        <dbReference type="ARBA" id="ARBA00023070"/>
    </source>
</evidence>
<dbReference type="GO" id="GO:0009851">
    <property type="term" value="P:auxin biosynthetic process"/>
    <property type="evidence" value="ECO:0007669"/>
    <property type="project" value="UniProtKB-KW"/>
</dbReference>
<organism evidence="8 9">
    <name type="scientific">Maritimibacter alkaliphilus HTCC2654</name>
    <dbReference type="NCBI Taxonomy" id="314271"/>
    <lineage>
        <taxon>Bacteria</taxon>
        <taxon>Pseudomonadati</taxon>
        <taxon>Pseudomonadota</taxon>
        <taxon>Alphaproteobacteria</taxon>
        <taxon>Rhodobacterales</taxon>
        <taxon>Roseobacteraceae</taxon>
        <taxon>Maritimibacter</taxon>
    </lineage>
</organism>
<dbReference type="EMBL" id="AAMT01000002">
    <property type="protein sequence ID" value="EAQ14402.1"/>
    <property type="molecule type" value="Genomic_DNA"/>
</dbReference>
<evidence type="ECO:0000259" key="7">
    <source>
        <dbReference type="Pfam" id="PF01593"/>
    </source>
</evidence>
<evidence type="ECO:0000256" key="2">
    <source>
        <dbReference type="ARBA" id="ARBA00005833"/>
    </source>
</evidence>
<accession>A3VBR9</accession>
<dbReference type="AlphaFoldDB" id="A3VBR9"/>
<evidence type="ECO:0000256" key="4">
    <source>
        <dbReference type="ARBA" id="ARBA00017871"/>
    </source>
</evidence>
<feature type="domain" description="Amine oxidase" evidence="7">
    <location>
        <begin position="51"/>
        <end position="453"/>
    </location>
</feature>
<dbReference type="InterPro" id="IPR002937">
    <property type="entry name" value="Amino_oxidase"/>
</dbReference>
<dbReference type="Gene3D" id="3.50.50.60">
    <property type="entry name" value="FAD/NAD(P)-binding domain"/>
    <property type="match status" value="1"/>
</dbReference>
<keyword evidence="9" id="KW-1185">Reference proteome</keyword>
<evidence type="ECO:0000313" key="9">
    <source>
        <dbReference type="Proteomes" id="UP000002931"/>
    </source>
</evidence>
<sequence length="458" mass="48984">MGERIGDHVMTRLSRRDSIRFALAALAATHAGRVQAQRLGGRKVIVVGAGIAGLSAARRLQDAGAEIVVLEAGDRIGGRIRTDHSLGAPFEWGAGWIHGPGRGNPVAGLADELGAQTFVTADDSLEVLYANGTEMGEDVAKALDTLYEDFEDALYDELGGEDDPRSLAALIDDIDPDILRTPEARWMLSAYVEFDLGAPLEDVSAALAFEDEAFPGTDVILPDGYDRLLAPLALGLDIRTGHRVTGIAHGSVARVSGPWGEVTGDNVVCALPLGVLKAGDVTFDPPLRAAYADAIRGIGIGTVTKIALKFDQAFWDVDTQYFGIVTEPRGRWNYWLNYRTFSDQNILLGLSFGAYAPVADRMSTSEATQDALEVLDAAFDGAGAPTAVLKTAWSTDPLFRGAYSFPVAGASRGLWKAFETPASARLVFAGEHTTFDYHATTHGAYLSGQWAAEWIEDP</sequence>
<dbReference type="Proteomes" id="UP000002931">
    <property type="component" value="Unassembled WGS sequence"/>
</dbReference>
<dbReference type="Pfam" id="PF01593">
    <property type="entry name" value="Amino_oxidase"/>
    <property type="match status" value="1"/>
</dbReference>
<dbReference type="STRING" id="314271.RB2654_17071"/>